<reference evidence="2 3" key="1">
    <citation type="submission" date="2023-08" db="EMBL/GenBank/DDBJ databases">
        <title>Black Yeasts Isolated from many extreme environments.</title>
        <authorList>
            <person name="Coleine C."/>
            <person name="Stajich J.E."/>
            <person name="Selbmann L."/>
        </authorList>
    </citation>
    <scope>NUCLEOTIDE SEQUENCE [LARGE SCALE GENOMIC DNA]</scope>
    <source>
        <strain evidence="2 3">CCFEE 5386</strain>
    </source>
</reference>
<dbReference type="EMBL" id="JAVRRR010000088">
    <property type="protein sequence ID" value="KAK5146420.1"/>
    <property type="molecule type" value="Genomic_DNA"/>
</dbReference>
<dbReference type="PANTHER" id="PTHR28029:SF1">
    <property type="entry name" value="PROTEIN ILM1"/>
    <property type="match status" value="1"/>
</dbReference>
<organism evidence="2 3">
    <name type="scientific">Rachicladosporium monterosium</name>
    <dbReference type="NCBI Taxonomy" id="1507873"/>
    <lineage>
        <taxon>Eukaryota</taxon>
        <taxon>Fungi</taxon>
        <taxon>Dikarya</taxon>
        <taxon>Ascomycota</taxon>
        <taxon>Pezizomycotina</taxon>
        <taxon>Dothideomycetes</taxon>
        <taxon>Dothideomycetidae</taxon>
        <taxon>Cladosporiales</taxon>
        <taxon>Cladosporiaceae</taxon>
        <taxon>Rachicladosporium</taxon>
    </lineage>
</organism>
<gene>
    <name evidence="2" type="ORF">LTR32_001983</name>
</gene>
<dbReference type="Pfam" id="PF10311">
    <property type="entry name" value="Ilm1"/>
    <property type="match status" value="1"/>
</dbReference>
<name>A0ABR0LBJ7_9PEZI</name>
<evidence type="ECO:0000313" key="3">
    <source>
        <dbReference type="Proteomes" id="UP001308179"/>
    </source>
</evidence>
<dbReference type="InterPro" id="IPR018815">
    <property type="entry name" value="Incr_loss_mito_DNA_1"/>
</dbReference>
<keyword evidence="1" id="KW-0472">Membrane</keyword>
<dbReference type="Proteomes" id="UP001308179">
    <property type="component" value="Unassembled WGS sequence"/>
</dbReference>
<feature type="transmembrane region" description="Helical" evidence="1">
    <location>
        <begin position="36"/>
        <end position="57"/>
    </location>
</feature>
<proteinExistence type="predicted"/>
<keyword evidence="1" id="KW-1133">Transmembrane helix</keyword>
<feature type="transmembrane region" description="Helical" evidence="1">
    <location>
        <begin position="6"/>
        <end position="24"/>
    </location>
</feature>
<sequence length="123" mass="13836">MDKPSDASAFIAIIIAFLGVSDFTAANMSEELALQYWLAAVPVRLLFLFIVTGYVYLFKPGGLLGSTTITKASIGEPLQNSLVFAWGFFELAAWFWVLTSLRDERRELLKRRQDKILAEKDTL</sequence>
<accession>A0ABR0LBJ7</accession>
<evidence type="ECO:0000313" key="2">
    <source>
        <dbReference type="EMBL" id="KAK5146420.1"/>
    </source>
</evidence>
<keyword evidence="3" id="KW-1185">Reference proteome</keyword>
<dbReference type="PANTHER" id="PTHR28029">
    <property type="entry name" value="PROTEIN ILM1"/>
    <property type="match status" value="1"/>
</dbReference>
<keyword evidence="1" id="KW-0812">Transmembrane</keyword>
<comment type="caution">
    <text evidence="2">The sequence shown here is derived from an EMBL/GenBank/DDBJ whole genome shotgun (WGS) entry which is preliminary data.</text>
</comment>
<evidence type="ECO:0000256" key="1">
    <source>
        <dbReference type="SAM" id="Phobius"/>
    </source>
</evidence>
<protein>
    <submittedName>
        <fullName evidence="2">Uncharacterized protein</fullName>
    </submittedName>
</protein>
<feature type="transmembrane region" description="Helical" evidence="1">
    <location>
        <begin position="83"/>
        <end position="101"/>
    </location>
</feature>